<comment type="caution">
    <text evidence="1">The sequence shown here is derived from an EMBL/GenBank/DDBJ whole genome shotgun (WGS) entry which is preliminary data.</text>
</comment>
<dbReference type="Proteomes" id="UP000827976">
    <property type="component" value="Chromosome 10"/>
</dbReference>
<reference evidence="2" key="1">
    <citation type="journal article" date="2022" name="Nat. Commun.">
        <title>Chromosome evolution and the genetic basis of agronomically important traits in greater yam.</title>
        <authorList>
            <person name="Bredeson J.V."/>
            <person name="Lyons J.B."/>
            <person name="Oniyinde I.O."/>
            <person name="Okereke N.R."/>
            <person name="Kolade O."/>
            <person name="Nnabue I."/>
            <person name="Nwadili C.O."/>
            <person name="Hribova E."/>
            <person name="Parker M."/>
            <person name="Nwogha J."/>
            <person name="Shu S."/>
            <person name="Carlson J."/>
            <person name="Kariba R."/>
            <person name="Muthemba S."/>
            <person name="Knop K."/>
            <person name="Barton G.J."/>
            <person name="Sherwood A.V."/>
            <person name="Lopez-Montes A."/>
            <person name="Asiedu R."/>
            <person name="Jamnadass R."/>
            <person name="Muchugi A."/>
            <person name="Goodstein D."/>
            <person name="Egesi C.N."/>
            <person name="Featherston J."/>
            <person name="Asfaw A."/>
            <person name="Simpson G.G."/>
            <person name="Dolezel J."/>
            <person name="Hendre P.S."/>
            <person name="Van Deynze A."/>
            <person name="Kumar P.L."/>
            <person name="Obidiegwu J.E."/>
            <person name="Bhattacharjee R."/>
            <person name="Rokhsar D.S."/>
        </authorList>
    </citation>
    <scope>NUCLEOTIDE SEQUENCE [LARGE SCALE GENOMIC DNA]</scope>
    <source>
        <strain evidence="2">cv. TDa95/00328</strain>
    </source>
</reference>
<organism evidence="1 2">
    <name type="scientific">Dioscorea alata</name>
    <name type="common">Purple yam</name>
    <dbReference type="NCBI Taxonomy" id="55571"/>
    <lineage>
        <taxon>Eukaryota</taxon>
        <taxon>Viridiplantae</taxon>
        <taxon>Streptophyta</taxon>
        <taxon>Embryophyta</taxon>
        <taxon>Tracheophyta</taxon>
        <taxon>Spermatophyta</taxon>
        <taxon>Magnoliopsida</taxon>
        <taxon>Liliopsida</taxon>
        <taxon>Dioscoreales</taxon>
        <taxon>Dioscoreaceae</taxon>
        <taxon>Dioscorea</taxon>
    </lineage>
</organism>
<dbReference type="EMBL" id="CM037020">
    <property type="protein sequence ID" value="KAH7670548.1"/>
    <property type="molecule type" value="Genomic_DNA"/>
</dbReference>
<protein>
    <submittedName>
        <fullName evidence="1">NUDIX hydrolase-like domain-containing protein</fullName>
    </submittedName>
</protein>
<evidence type="ECO:0000313" key="2">
    <source>
        <dbReference type="Proteomes" id="UP000827976"/>
    </source>
</evidence>
<proteinExistence type="predicted"/>
<gene>
    <name evidence="1" type="ORF">IHE45_10G034200</name>
</gene>
<sequence length="123" mass="14318">MEIKYSSCYVFKEIKINETGAYTSSSNADTSIDIDDNEAKAKVKRKGKSNAVEKPSVDEEMEARWAELREWRNEKLAKVPSLKKTFEMVVEHQILTMDTSHMNEEQLENHRLMCNIIKSKYNI</sequence>
<keyword evidence="2" id="KW-1185">Reference proteome</keyword>
<name>A0ACB7V9U1_DIOAL</name>
<accession>A0ACB7V9U1</accession>
<evidence type="ECO:0000313" key="1">
    <source>
        <dbReference type="EMBL" id="KAH7670548.1"/>
    </source>
</evidence>